<proteinExistence type="predicted"/>
<reference evidence="1 2" key="1">
    <citation type="journal article" date="2014" name="PLoS Genet.">
        <title>The Genome of Spironucleus salmonicida Highlights a Fish Pathogen Adapted to Fluctuating Environments.</title>
        <authorList>
            <person name="Xu F."/>
            <person name="Jerlstrom-Hultqvist J."/>
            <person name="Einarsson E."/>
            <person name="Astvaldsson A."/>
            <person name="Svard S.G."/>
            <person name="Andersson J.O."/>
        </authorList>
    </citation>
    <scope>NUCLEOTIDE SEQUENCE</scope>
    <source>
        <strain evidence="2">ATCC 50377</strain>
    </source>
</reference>
<evidence type="ECO:0000313" key="2">
    <source>
        <dbReference type="EMBL" id="KAH0573595.1"/>
    </source>
</evidence>
<protein>
    <submittedName>
        <fullName evidence="1">Uncharacterized protein</fullName>
    </submittedName>
</protein>
<evidence type="ECO:0000313" key="1">
    <source>
        <dbReference type="EMBL" id="EST48513.1"/>
    </source>
</evidence>
<sequence>MNPEQPQLSLGENGLTKLIKFQQRQSLLLEIESIKQYILVLQNGVDQQCQDEVLQKSSFSQSYKDQIYEISKNLNLSLQNLIDITPSTQEQLEISRDHVSQFLRHLIIRDRDNQLFNVLEDNVTMNFHQLISEIQNLSSLQLDKNTYQTLQKNYLNFCKDESTICDAENEARIICQYYIKQLQMLYSLQQIKETTTEQLNREIEGQKKSQISEDDIAKINQIEQTFTKNYCRIKNQSASNSLTKSFIELLCEYKIPEIQQISQNGTENEIISDILKMLPNSSVLNQLKQQLLSLQAFKQQNEIKLSPEIEVFAQNKVRFNRISKQFSAVFDLIHTSTSDAADILKSVEPDIYTIQQQIYRQNAQIQDLQVDNFAISSDETQLNKYNQHIQIINQLETQLNSQFQQLFSLHALVKQKILIHQKPLNIVSHTQNQLNFSSQKQQLKTILASIQALIDSYQSLQVRFNLIGAESVIIQKKFDVTATQFAQAFLKQEQLKLCQNCELRRWEIVKIAGGDKLCQDCSSAEFMILQRESDEKYAFDDLFVKAIL</sequence>
<reference evidence="2" key="2">
    <citation type="submission" date="2020-12" db="EMBL/GenBank/DDBJ databases">
        <title>New Spironucleus salmonicida genome in near-complete chromosomes.</title>
        <authorList>
            <person name="Xu F."/>
            <person name="Kurt Z."/>
            <person name="Jimenez-Gonzalez A."/>
            <person name="Astvaldsson A."/>
            <person name="Andersson J.O."/>
            <person name="Svard S.G."/>
        </authorList>
    </citation>
    <scope>NUCLEOTIDE SEQUENCE</scope>
    <source>
        <strain evidence="2">ATCC 50377</strain>
    </source>
</reference>
<keyword evidence="3" id="KW-1185">Reference proteome</keyword>
<dbReference type="EMBL" id="AUWU02000004">
    <property type="protein sequence ID" value="KAH0573595.1"/>
    <property type="molecule type" value="Genomic_DNA"/>
</dbReference>
<name>V6LW88_9EUKA</name>
<organism evidence="1">
    <name type="scientific">Spironucleus salmonicida</name>
    <dbReference type="NCBI Taxonomy" id="348837"/>
    <lineage>
        <taxon>Eukaryota</taxon>
        <taxon>Metamonada</taxon>
        <taxon>Diplomonadida</taxon>
        <taxon>Hexamitidae</taxon>
        <taxon>Hexamitinae</taxon>
        <taxon>Spironucleus</taxon>
    </lineage>
</organism>
<dbReference type="VEuPathDB" id="GiardiaDB:SS50377_23530"/>
<accession>V6LW88</accession>
<evidence type="ECO:0000313" key="3">
    <source>
        <dbReference type="Proteomes" id="UP000018208"/>
    </source>
</evidence>
<dbReference type="EMBL" id="KI545981">
    <property type="protein sequence ID" value="EST48513.1"/>
    <property type="molecule type" value="Genomic_DNA"/>
</dbReference>
<dbReference type="AlphaFoldDB" id="V6LW88"/>
<gene>
    <name evidence="1" type="ORF">SS50377_11124</name>
    <name evidence="2" type="ORF">SS50377_23530</name>
</gene>
<dbReference type="Proteomes" id="UP000018208">
    <property type="component" value="Unassembled WGS sequence"/>
</dbReference>